<dbReference type="Proteomes" id="UP001472677">
    <property type="component" value="Unassembled WGS sequence"/>
</dbReference>
<proteinExistence type="predicted"/>
<keyword evidence="2" id="KW-1185">Reference proteome</keyword>
<dbReference type="EMBL" id="JBBPBM010000053">
    <property type="protein sequence ID" value="KAK8518481.1"/>
    <property type="molecule type" value="Genomic_DNA"/>
</dbReference>
<organism evidence="1 2">
    <name type="scientific">Hibiscus sabdariffa</name>
    <name type="common">roselle</name>
    <dbReference type="NCBI Taxonomy" id="183260"/>
    <lineage>
        <taxon>Eukaryota</taxon>
        <taxon>Viridiplantae</taxon>
        <taxon>Streptophyta</taxon>
        <taxon>Embryophyta</taxon>
        <taxon>Tracheophyta</taxon>
        <taxon>Spermatophyta</taxon>
        <taxon>Magnoliopsida</taxon>
        <taxon>eudicotyledons</taxon>
        <taxon>Gunneridae</taxon>
        <taxon>Pentapetalae</taxon>
        <taxon>rosids</taxon>
        <taxon>malvids</taxon>
        <taxon>Malvales</taxon>
        <taxon>Malvaceae</taxon>
        <taxon>Malvoideae</taxon>
        <taxon>Hibiscus</taxon>
    </lineage>
</organism>
<name>A0ABR2CG21_9ROSI</name>
<gene>
    <name evidence="1" type="ORF">V6N12_017628</name>
</gene>
<accession>A0ABR2CG21</accession>
<protein>
    <submittedName>
        <fullName evidence="1">Uncharacterized protein</fullName>
    </submittedName>
</protein>
<sequence>MNMNGTCWKSCVLLLNVKSFVVLFALSKSIPSPFSLLVSLSSAEKGSLPVPQIHQAPTRETIAILQV</sequence>
<reference evidence="1 2" key="1">
    <citation type="journal article" date="2024" name="G3 (Bethesda)">
        <title>Genome assembly of Hibiscus sabdariffa L. provides insights into metabolisms of medicinal natural products.</title>
        <authorList>
            <person name="Kim T."/>
        </authorList>
    </citation>
    <scope>NUCLEOTIDE SEQUENCE [LARGE SCALE GENOMIC DNA]</scope>
    <source>
        <strain evidence="1">TK-2024</strain>
        <tissue evidence="1">Old leaves</tissue>
    </source>
</reference>
<evidence type="ECO:0000313" key="2">
    <source>
        <dbReference type="Proteomes" id="UP001472677"/>
    </source>
</evidence>
<evidence type="ECO:0000313" key="1">
    <source>
        <dbReference type="EMBL" id="KAK8518481.1"/>
    </source>
</evidence>
<comment type="caution">
    <text evidence="1">The sequence shown here is derived from an EMBL/GenBank/DDBJ whole genome shotgun (WGS) entry which is preliminary data.</text>
</comment>